<keyword evidence="2" id="KW-1185">Reference proteome</keyword>
<gene>
    <name evidence="1" type="ORF">M407DRAFT_35422</name>
</gene>
<reference evidence="1 2" key="1">
    <citation type="submission" date="2014-04" db="EMBL/GenBank/DDBJ databases">
        <authorList>
            <consortium name="DOE Joint Genome Institute"/>
            <person name="Kuo A."/>
            <person name="Girlanda M."/>
            <person name="Perotto S."/>
            <person name="Kohler A."/>
            <person name="Nagy L.G."/>
            <person name="Floudas D."/>
            <person name="Copeland A."/>
            <person name="Barry K.W."/>
            <person name="Cichocki N."/>
            <person name="Veneault-Fourrey C."/>
            <person name="LaButti K."/>
            <person name="Lindquist E.A."/>
            <person name="Lipzen A."/>
            <person name="Lundell T."/>
            <person name="Morin E."/>
            <person name="Murat C."/>
            <person name="Sun H."/>
            <person name="Tunlid A."/>
            <person name="Henrissat B."/>
            <person name="Grigoriev I.V."/>
            <person name="Hibbett D.S."/>
            <person name="Martin F."/>
            <person name="Nordberg H.P."/>
            <person name="Cantor M.N."/>
            <person name="Hua S.X."/>
        </authorList>
    </citation>
    <scope>NUCLEOTIDE SEQUENCE [LARGE SCALE GENOMIC DNA]</scope>
    <source>
        <strain evidence="1 2">MUT 4182</strain>
    </source>
</reference>
<protein>
    <submittedName>
        <fullName evidence="1">Uncharacterized protein</fullName>
    </submittedName>
</protein>
<dbReference type="EMBL" id="KN822954">
    <property type="protein sequence ID" value="KIO32495.1"/>
    <property type="molecule type" value="Genomic_DNA"/>
</dbReference>
<sequence length="174" mass="19755">KGGRKEADFVAKWFTREQKQDGKSERWLYSCNFCPQDLKQLIVHRDNALANHIIKNCALASAEAREDANMFIMKRGNITLADIPLTPATASTEDVDSGSEALGENPAKRKRLSLMEQRSIDSFLERPMTEEEKRASDIKFLRFLIHANVPFNVVNSPLLDEFVKSLRKTYAPPS</sequence>
<proteinExistence type="predicted"/>
<dbReference type="Proteomes" id="UP000054248">
    <property type="component" value="Unassembled WGS sequence"/>
</dbReference>
<evidence type="ECO:0000313" key="1">
    <source>
        <dbReference type="EMBL" id="KIO32495.1"/>
    </source>
</evidence>
<name>A0A0C3QJJ9_9AGAM</name>
<reference evidence="2" key="2">
    <citation type="submission" date="2015-01" db="EMBL/GenBank/DDBJ databases">
        <title>Evolutionary Origins and Diversification of the Mycorrhizal Mutualists.</title>
        <authorList>
            <consortium name="DOE Joint Genome Institute"/>
            <consortium name="Mycorrhizal Genomics Consortium"/>
            <person name="Kohler A."/>
            <person name="Kuo A."/>
            <person name="Nagy L.G."/>
            <person name="Floudas D."/>
            <person name="Copeland A."/>
            <person name="Barry K.W."/>
            <person name="Cichocki N."/>
            <person name="Veneault-Fourrey C."/>
            <person name="LaButti K."/>
            <person name="Lindquist E.A."/>
            <person name="Lipzen A."/>
            <person name="Lundell T."/>
            <person name="Morin E."/>
            <person name="Murat C."/>
            <person name="Riley R."/>
            <person name="Ohm R."/>
            <person name="Sun H."/>
            <person name="Tunlid A."/>
            <person name="Henrissat B."/>
            <person name="Grigoriev I.V."/>
            <person name="Hibbett D.S."/>
            <person name="Martin F."/>
        </authorList>
    </citation>
    <scope>NUCLEOTIDE SEQUENCE [LARGE SCALE GENOMIC DNA]</scope>
    <source>
        <strain evidence="2">MUT 4182</strain>
    </source>
</reference>
<dbReference type="AlphaFoldDB" id="A0A0C3QJJ9"/>
<evidence type="ECO:0000313" key="2">
    <source>
        <dbReference type="Proteomes" id="UP000054248"/>
    </source>
</evidence>
<dbReference type="OrthoDB" id="2636571at2759"/>
<feature type="non-terminal residue" evidence="1">
    <location>
        <position position="1"/>
    </location>
</feature>
<organism evidence="1 2">
    <name type="scientific">Tulasnella calospora MUT 4182</name>
    <dbReference type="NCBI Taxonomy" id="1051891"/>
    <lineage>
        <taxon>Eukaryota</taxon>
        <taxon>Fungi</taxon>
        <taxon>Dikarya</taxon>
        <taxon>Basidiomycota</taxon>
        <taxon>Agaricomycotina</taxon>
        <taxon>Agaricomycetes</taxon>
        <taxon>Cantharellales</taxon>
        <taxon>Tulasnellaceae</taxon>
        <taxon>Tulasnella</taxon>
    </lineage>
</organism>
<dbReference type="HOGENOM" id="CLU_1735799_0_0_1"/>
<accession>A0A0C3QJJ9</accession>
<feature type="non-terminal residue" evidence="1">
    <location>
        <position position="174"/>
    </location>
</feature>